<dbReference type="Pfam" id="PF05899">
    <property type="entry name" value="Cupin_3"/>
    <property type="match status" value="1"/>
</dbReference>
<organism evidence="2 3">
    <name type="scientific">Azospirillum griseum</name>
    <dbReference type="NCBI Taxonomy" id="2496639"/>
    <lineage>
        <taxon>Bacteria</taxon>
        <taxon>Pseudomonadati</taxon>
        <taxon>Pseudomonadota</taxon>
        <taxon>Alphaproteobacteria</taxon>
        <taxon>Rhodospirillales</taxon>
        <taxon>Azospirillaceae</taxon>
        <taxon>Azospirillum</taxon>
    </lineage>
</organism>
<dbReference type="SUPFAM" id="SSF51182">
    <property type="entry name" value="RmlC-like cupins"/>
    <property type="match status" value="1"/>
</dbReference>
<dbReference type="Proteomes" id="UP000277007">
    <property type="component" value="Unassembled WGS sequence"/>
</dbReference>
<dbReference type="OrthoDB" id="9799053at2"/>
<dbReference type="InterPro" id="IPR011051">
    <property type="entry name" value="RmlC_Cupin_sf"/>
</dbReference>
<dbReference type="Gene3D" id="2.60.120.10">
    <property type="entry name" value="Jelly Rolls"/>
    <property type="match status" value="1"/>
</dbReference>
<proteinExistence type="predicted"/>
<dbReference type="CDD" id="cd02227">
    <property type="entry name" value="cupin_TM1112-like"/>
    <property type="match status" value="1"/>
</dbReference>
<dbReference type="EMBL" id="RXMA01000028">
    <property type="protein sequence ID" value="RTR16049.1"/>
    <property type="molecule type" value="Genomic_DNA"/>
</dbReference>
<evidence type="ECO:0000313" key="3">
    <source>
        <dbReference type="Proteomes" id="UP000277007"/>
    </source>
</evidence>
<dbReference type="RefSeq" id="WP_126619434.1">
    <property type="nucleotide sequence ID" value="NZ_JBHUCY010000074.1"/>
</dbReference>
<dbReference type="InterPro" id="IPR014710">
    <property type="entry name" value="RmlC-like_jellyroll"/>
</dbReference>
<comment type="caution">
    <text evidence="2">The sequence shown here is derived from an EMBL/GenBank/DDBJ whole genome shotgun (WGS) entry which is preliminary data.</text>
</comment>
<dbReference type="AlphaFoldDB" id="A0A3S0K155"/>
<sequence length="117" mass="12739">MTNTIKKLGLKAATPSHSDIDGWKKVAGNPTMTTWVEYTSADGSTLSGWWSATPGTYHATYSDLETVHMIEGEIVITPDGGEPVTVTAGDSFVVEKDFVGTWEIKKEVFKHFTITVS</sequence>
<accession>A0A3S0K155</accession>
<keyword evidence="3" id="KW-1185">Reference proteome</keyword>
<protein>
    <submittedName>
        <fullName evidence="2">Cupin domain-containing protein</fullName>
    </submittedName>
</protein>
<gene>
    <name evidence="2" type="ORF">EJ903_21805</name>
</gene>
<feature type="domain" description="(S)-ureidoglycine aminohydrolase cupin" evidence="1">
    <location>
        <begin position="40"/>
        <end position="112"/>
    </location>
</feature>
<evidence type="ECO:0000313" key="2">
    <source>
        <dbReference type="EMBL" id="RTR16049.1"/>
    </source>
</evidence>
<dbReference type="InterPro" id="IPR008579">
    <property type="entry name" value="UGlyAH_Cupin_dom"/>
</dbReference>
<reference evidence="2 3" key="1">
    <citation type="submission" date="2018-12" db="EMBL/GenBank/DDBJ databases">
        <authorList>
            <person name="Yang Y."/>
        </authorList>
    </citation>
    <scope>NUCLEOTIDE SEQUENCE [LARGE SCALE GENOMIC DNA]</scope>
    <source>
        <strain evidence="2 3">L-25-5w-1</strain>
    </source>
</reference>
<evidence type="ECO:0000259" key="1">
    <source>
        <dbReference type="Pfam" id="PF05899"/>
    </source>
</evidence>
<name>A0A3S0K155_9PROT</name>
<dbReference type="PANTHER" id="PTHR40943:SF1">
    <property type="entry name" value="CYTOPLASMIC PROTEIN"/>
    <property type="match status" value="1"/>
</dbReference>
<dbReference type="PANTHER" id="PTHR40943">
    <property type="entry name" value="CYTOPLASMIC PROTEIN-RELATED"/>
    <property type="match status" value="1"/>
</dbReference>